<keyword evidence="2" id="KW-0472">Membrane</keyword>
<dbReference type="PANTHER" id="PTHR35490:SF2">
    <property type="entry name" value="BACTERIOPHAGE N4 ADSORPTION B PROTEIN"/>
    <property type="match status" value="1"/>
</dbReference>
<reference evidence="3 4" key="1">
    <citation type="submission" date="2021-07" db="EMBL/GenBank/DDBJ databases">
        <title>The Aristolochia fimbriata genome: insights into angiosperm evolution, floral development and chemical biosynthesis.</title>
        <authorList>
            <person name="Jiao Y."/>
        </authorList>
    </citation>
    <scope>NUCLEOTIDE SEQUENCE [LARGE SCALE GENOMIC DNA]</scope>
    <source>
        <strain evidence="3">IBCAS-2021</strain>
        <tissue evidence="3">Leaf</tissue>
    </source>
</reference>
<dbReference type="AlphaFoldDB" id="A0AAV7E390"/>
<keyword evidence="2" id="KW-0812">Transmembrane</keyword>
<dbReference type="Proteomes" id="UP000825729">
    <property type="component" value="Unassembled WGS sequence"/>
</dbReference>
<feature type="transmembrane region" description="Helical" evidence="2">
    <location>
        <begin position="397"/>
        <end position="419"/>
    </location>
</feature>
<evidence type="ECO:0000313" key="4">
    <source>
        <dbReference type="Proteomes" id="UP000825729"/>
    </source>
</evidence>
<feature type="region of interest" description="Disordered" evidence="1">
    <location>
        <begin position="15"/>
        <end position="74"/>
    </location>
</feature>
<sequence>MPTFSAISLDRLLEPRGQKSFVKPPTPKLEKLRPSDERKPRHGYISPKLYKTPEVTPLPDSPTSFPPSPYIIDHKRRGPRLIRSASLNDVAPPQSHEEKKILDNEVDGDAVPFQCNEEKKTLENGDKRDEILEDVAEDISRTVSVSGRHDDLSTSGLQDGGLESNDLDEIFAVDSSAKTLTVDSDKEVECEDFFDTQESISVHSNADTEDNGGIERLLKHHLPSGEHGEAFEELSNGGAFYSARCNATESELREIRINLLMEIEKRKQAEEMLSNMQKQWLKMSQKLSLVGLTLPPSEAIFPGVKVEEQSNTISPAEDLSQQVVITRFVANAVGRAASRAEVELEMDSQIAAKNFEINRLSDRLRYYEAVNREMSQRNQQAVEMARRLRHRRKRRQMWFWSAIGLAITLGSSALVWSYLPSNSAGGDTLTTPDVNDDASNK</sequence>
<evidence type="ECO:0000256" key="1">
    <source>
        <dbReference type="SAM" id="MobiDB-lite"/>
    </source>
</evidence>
<name>A0AAV7E390_ARIFI</name>
<protein>
    <submittedName>
        <fullName evidence="3">Uncharacterized protein</fullName>
    </submittedName>
</protein>
<proteinExistence type="predicted"/>
<dbReference type="EMBL" id="JAINDJ010000006">
    <property type="protein sequence ID" value="KAG9443303.1"/>
    <property type="molecule type" value="Genomic_DNA"/>
</dbReference>
<keyword evidence="4" id="KW-1185">Reference proteome</keyword>
<evidence type="ECO:0000256" key="2">
    <source>
        <dbReference type="SAM" id="Phobius"/>
    </source>
</evidence>
<evidence type="ECO:0000313" key="3">
    <source>
        <dbReference type="EMBL" id="KAG9443303.1"/>
    </source>
</evidence>
<keyword evidence="2" id="KW-1133">Transmembrane helix</keyword>
<gene>
    <name evidence="3" type="ORF">H6P81_014643</name>
</gene>
<organism evidence="3 4">
    <name type="scientific">Aristolochia fimbriata</name>
    <name type="common">White veined hardy Dutchman's pipe vine</name>
    <dbReference type="NCBI Taxonomy" id="158543"/>
    <lineage>
        <taxon>Eukaryota</taxon>
        <taxon>Viridiplantae</taxon>
        <taxon>Streptophyta</taxon>
        <taxon>Embryophyta</taxon>
        <taxon>Tracheophyta</taxon>
        <taxon>Spermatophyta</taxon>
        <taxon>Magnoliopsida</taxon>
        <taxon>Magnoliidae</taxon>
        <taxon>Piperales</taxon>
        <taxon>Aristolochiaceae</taxon>
        <taxon>Aristolochia</taxon>
    </lineage>
</organism>
<feature type="compositionally biased region" description="Basic and acidic residues" evidence="1">
    <location>
        <begin position="28"/>
        <end position="39"/>
    </location>
</feature>
<accession>A0AAV7E390</accession>
<dbReference type="PANTHER" id="PTHR35490">
    <property type="entry name" value="BACTERIOPHAGE N4 ADSORPTION B PROTEIN"/>
    <property type="match status" value="1"/>
</dbReference>
<comment type="caution">
    <text evidence="3">The sequence shown here is derived from an EMBL/GenBank/DDBJ whole genome shotgun (WGS) entry which is preliminary data.</text>
</comment>